<name>A0AAV7H2Y6_DENCH</name>
<organism evidence="4 5">
    <name type="scientific">Dendrobium chrysotoxum</name>
    <name type="common">Orchid</name>
    <dbReference type="NCBI Taxonomy" id="161865"/>
    <lineage>
        <taxon>Eukaryota</taxon>
        <taxon>Viridiplantae</taxon>
        <taxon>Streptophyta</taxon>
        <taxon>Embryophyta</taxon>
        <taxon>Tracheophyta</taxon>
        <taxon>Spermatophyta</taxon>
        <taxon>Magnoliopsida</taxon>
        <taxon>Liliopsida</taxon>
        <taxon>Asparagales</taxon>
        <taxon>Orchidaceae</taxon>
        <taxon>Epidendroideae</taxon>
        <taxon>Malaxideae</taxon>
        <taxon>Dendrobiinae</taxon>
        <taxon>Dendrobium</taxon>
    </lineage>
</organism>
<dbReference type="EMBL" id="JAGFBR010000009">
    <property type="protein sequence ID" value="KAH0462637.1"/>
    <property type="molecule type" value="Genomic_DNA"/>
</dbReference>
<reference evidence="4 5" key="1">
    <citation type="journal article" date="2021" name="Hortic Res">
        <title>Chromosome-scale assembly of the Dendrobium chrysotoxum genome enhances the understanding of orchid evolution.</title>
        <authorList>
            <person name="Zhang Y."/>
            <person name="Zhang G.Q."/>
            <person name="Zhang D."/>
            <person name="Liu X.D."/>
            <person name="Xu X.Y."/>
            <person name="Sun W.H."/>
            <person name="Yu X."/>
            <person name="Zhu X."/>
            <person name="Wang Z.W."/>
            <person name="Zhao X."/>
            <person name="Zhong W.Y."/>
            <person name="Chen H."/>
            <person name="Yin W.L."/>
            <person name="Huang T."/>
            <person name="Niu S.C."/>
            <person name="Liu Z.J."/>
        </authorList>
    </citation>
    <scope>NUCLEOTIDE SEQUENCE [LARGE SCALE GENOMIC DNA]</scope>
    <source>
        <strain evidence="4">Lindl</strain>
    </source>
</reference>
<dbReference type="PANTHER" id="PTHR24093">
    <property type="entry name" value="CATION TRANSPORTING ATPASE"/>
    <property type="match status" value="1"/>
</dbReference>
<feature type="transmembrane region" description="Helical" evidence="3">
    <location>
        <begin position="83"/>
        <end position="107"/>
    </location>
</feature>
<protein>
    <submittedName>
        <fullName evidence="4">Uncharacterized protein</fullName>
    </submittedName>
</protein>
<feature type="transmembrane region" description="Helical" evidence="3">
    <location>
        <begin position="119"/>
        <end position="138"/>
    </location>
</feature>
<dbReference type="GO" id="GO:0012505">
    <property type="term" value="C:endomembrane system"/>
    <property type="evidence" value="ECO:0007669"/>
    <property type="project" value="UniProtKB-SubCell"/>
</dbReference>
<dbReference type="PANTHER" id="PTHR24093:SF369">
    <property type="entry name" value="CALCIUM-TRANSPORTING ATPASE"/>
    <property type="match status" value="1"/>
</dbReference>
<keyword evidence="3" id="KW-1133">Transmembrane helix</keyword>
<keyword evidence="3" id="KW-0812">Transmembrane</keyword>
<dbReference type="Proteomes" id="UP000775213">
    <property type="component" value="Unassembled WGS sequence"/>
</dbReference>
<comment type="subcellular location">
    <subcellularLocation>
        <location evidence="1">Endomembrane system</location>
        <topology evidence="1">Multi-pass membrane protein</topology>
    </subcellularLocation>
</comment>
<keyword evidence="3" id="KW-0472">Membrane</keyword>
<dbReference type="InterPro" id="IPR023298">
    <property type="entry name" value="ATPase_P-typ_TM_dom_sf"/>
</dbReference>
<keyword evidence="5" id="KW-1185">Reference proteome</keyword>
<evidence type="ECO:0000313" key="5">
    <source>
        <dbReference type="Proteomes" id="UP000775213"/>
    </source>
</evidence>
<proteinExistence type="predicted"/>
<accession>A0AAV7H2Y6</accession>
<dbReference type="Gene3D" id="1.20.1110.10">
    <property type="entry name" value="Calcium-transporting ATPase, transmembrane domain"/>
    <property type="match status" value="2"/>
</dbReference>
<evidence type="ECO:0000313" key="4">
    <source>
        <dbReference type="EMBL" id="KAH0462637.1"/>
    </source>
</evidence>
<comment type="caution">
    <text evidence="4">The sequence shown here is derived from an EMBL/GenBank/DDBJ whole genome shotgun (WGS) entry which is preliminary data.</text>
</comment>
<keyword evidence="2" id="KW-0460">Magnesium</keyword>
<dbReference type="AlphaFoldDB" id="A0AAV7H2Y6"/>
<gene>
    <name evidence="4" type="ORF">IEQ34_010212</name>
</gene>
<dbReference type="SUPFAM" id="SSF81665">
    <property type="entry name" value="Calcium ATPase, transmembrane domain M"/>
    <property type="match status" value="1"/>
</dbReference>
<sequence>MCQVTTVGINTEWGLLMASISEDCGEQTPLQVRLNGVATLISIVGFRYNYRFFTGHIKNLDGSVQFVKGYTSVKDAIDGAVKILTVAVTIMVVVVPEGLPLAVTLILAYSMKKMLANKVLVTVVGINTEWGLLMASISEDNVIFYSSEKVRLNGVATLIGTVRLSVAALFLVVLMVSVKDVIDGAIKILTGAVCIHMKDLDLVILVTNQHVNYKYVTIVVVDMPEDLPLAVTLTSSSSWFSRLIDIPKFSLTQ</sequence>
<evidence type="ECO:0000256" key="3">
    <source>
        <dbReference type="SAM" id="Phobius"/>
    </source>
</evidence>
<evidence type="ECO:0000256" key="1">
    <source>
        <dbReference type="ARBA" id="ARBA00004127"/>
    </source>
</evidence>
<dbReference type="GO" id="GO:0005388">
    <property type="term" value="F:P-type calcium transporter activity"/>
    <property type="evidence" value="ECO:0007669"/>
    <property type="project" value="TreeGrafter"/>
</dbReference>
<evidence type="ECO:0000256" key="2">
    <source>
        <dbReference type="ARBA" id="ARBA00022842"/>
    </source>
</evidence>
<dbReference type="GO" id="GO:0005886">
    <property type="term" value="C:plasma membrane"/>
    <property type="evidence" value="ECO:0007669"/>
    <property type="project" value="TreeGrafter"/>
</dbReference>
<feature type="transmembrane region" description="Helical" evidence="3">
    <location>
        <begin position="158"/>
        <end position="178"/>
    </location>
</feature>